<dbReference type="PROSITE" id="PS51186">
    <property type="entry name" value="GNAT"/>
    <property type="match status" value="1"/>
</dbReference>
<dbReference type="Proteomes" id="UP001622594">
    <property type="component" value="Chromosome"/>
</dbReference>
<dbReference type="PANTHER" id="PTHR43441">
    <property type="entry name" value="RIBOSOMAL-PROTEIN-SERINE ACETYLTRANSFERASE"/>
    <property type="match status" value="1"/>
</dbReference>
<proteinExistence type="predicted"/>
<name>A0ABZ1L431_9ACTN</name>
<sequence>MNATILLKAPATPTAPALLLRPWHVDDVAELVEVGRDPELRRRVNVPMDGEAERIAWVAAQQEGWAAGVRFSFAVFEEPFDAQPRRLAGSVVLKEVVSGKPAAEVGYWTVAVARGRGVAPRALEALTAWAFDTFGAEGLERVELLHQVDNPASCRVAEKRGYVFDTILPAAPPGYPLDGHLHVRARA</sequence>
<evidence type="ECO:0000259" key="1">
    <source>
        <dbReference type="PROSITE" id="PS51186"/>
    </source>
</evidence>
<keyword evidence="3" id="KW-1185">Reference proteome</keyword>
<gene>
    <name evidence="2" type="ORF">OG814_08190</name>
</gene>
<protein>
    <submittedName>
        <fullName evidence="2">GNAT family N-acetyltransferase</fullName>
    </submittedName>
</protein>
<feature type="domain" description="N-acetyltransferase" evidence="1">
    <location>
        <begin position="18"/>
        <end position="187"/>
    </location>
</feature>
<dbReference type="Pfam" id="PF13302">
    <property type="entry name" value="Acetyltransf_3"/>
    <property type="match status" value="1"/>
</dbReference>
<dbReference type="PANTHER" id="PTHR43441:SF10">
    <property type="entry name" value="ACETYLTRANSFERASE"/>
    <property type="match status" value="1"/>
</dbReference>
<dbReference type="InterPro" id="IPR016181">
    <property type="entry name" value="Acyl_CoA_acyltransferase"/>
</dbReference>
<dbReference type="InterPro" id="IPR000182">
    <property type="entry name" value="GNAT_dom"/>
</dbReference>
<accession>A0ABZ1L431</accession>
<dbReference type="Gene3D" id="3.40.630.30">
    <property type="match status" value="1"/>
</dbReference>
<organism evidence="2 3">
    <name type="scientific">Streptomyces zaomyceticus</name>
    <dbReference type="NCBI Taxonomy" id="68286"/>
    <lineage>
        <taxon>Bacteria</taxon>
        <taxon>Bacillati</taxon>
        <taxon>Actinomycetota</taxon>
        <taxon>Actinomycetes</taxon>
        <taxon>Kitasatosporales</taxon>
        <taxon>Streptomycetaceae</taxon>
        <taxon>Streptomyces</taxon>
    </lineage>
</organism>
<evidence type="ECO:0000313" key="2">
    <source>
        <dbReference type="EMBL" id="WTR69241.1"/>
    </source>
</evidence>
<dbReference type="SUPFAM" id="SSF55729">
    <property type="entry name" value="Acyl-CoA N-acyltransferases (Nat)"/>
    <property type="match status" value="1"/>
</dbReference>
<dbReference type="EMBL" id="CP108188">
    <property type="protein sequence ID" value="WTR69241.1"/>
    <property type="molecule type" value="Genomic_DNA"/>
</dbReference>
<dbReference type="RefSeq" id="WP_398168498.1">
    <property type="nucleotide sequence ID" value="NZ_CP108188.1"/>
</dbReference>
<evidence type="ECO:0000313" key="3">
    <source>
        <dbReference type="Proteomes" id="UP001622594"/>
    </source>
</evidence>
<reference evidence="2 3" key="1">
    <citation type="submission" date="2022-10" db="EMBL/GenBank/DDBJ databases">
        <title>The complete genomes of actinobacterial strains from the NBC collection.</title>
        <authorList>
            <person name="Joergensen T.S."/>
            <person name="Alvarez Arevalo M."/>
            <person name="Sterndorff E.B."/>
            <person name="Faurdal D."/>
            <person name="Vuksanovic O."/>
            <person name="Mourched A.-S."/>
            <person name="Charusanti P."/>
            <person name="Shaw S."/>
            <person name="Blin K."/>
            <person name="Weber T."/>
        </authorList>
    </citation>
    <scope>NUCLEOTIDE SEQUENCE [LARGE SCALE GENOMIC DNA]</scope>
    <source>
        <strain evidence="2 3">NBC_00123</strain>
    </source>
</reference>
<dbReference type="InterPro" id="IPR051908">
    <property type="entry name" value="Ribosomal_N-acetyltransferase"/>
</dbReference>